<accession>A0A3B0TJ14</accession>
<reference evidence="2" key="1">
    <citation type="submission" date="2018-06" db="EMBL/GenBank/DDBJ databases">
        <authorList>
            <person name="Zhirakovskaya E."/>
        </authorList>
    </citation>
    <scope>NUCLEOTIDE SEQUENCE</scope>
</reference>
<feature type="domain" description="Transposase IS66 central" evidence="1">
    <location>
        <begin position="2"/>
        <end position="87"/>
    </location>
</feature>
<protein>
    <recommendedName>
        <fullName evidence="1">Transposase IS66 central domain-containing protein</fullName>
    </recommendedName>
</protein>
<dbReference type="Pfam" id="PF03050">
    <property type="entry name" value="DDE_Tnp_IS66"/>
    <property type="match status" value="1"/>
</dbReference>
<proteinExistence type="predicted"/>
<gene>
    <name evidence="2" type="ORF">MNBD_BACTEROID03-143</name>
</gene>
<evidence type="ECO:0000259" key="1">
    <source>
        <dbReference type="Pfam" id="PF03050"/>
    </source>
</evidence>
<dbReference type="InterPro" id="IPR004291">
    <property type="entry name" value="Transposase_IS66_central"/>
</dbReference>
<sequence length="87" mass="9675">MIPYGRCVGLIRGLTGHKSSAGSLADFQAKMHSHLEEFEKGVKQVLLQSLVLHVDETGVRLNGKLNWMHVASTDLISFFGYHPKRGK</sequence>
<dbReference type="AlphaFoldDB" id="A0A3B0TJ14"/>
<organism evidence="2">
    <name type="scientific">hydrothermal vent metagenome</name>
    <dbReference type="NCBI Taxonomy" id="652676"/>
    <lineage>
        <taxon>unclassified sequences</taxon>
        <taxon>metagenomes</taxon>
        <taxon>ecological metagenomes</taxon>
    </lineage>
</organism>
<feature type="non-terminal residue" evidence="2">
    <location>
        <position position="87"/>
    </location>
</feature>
<dbReference type="EMBL" id="UOEL01000154">
    <property type="protein sequence ID" value="VAW18661.1"/>
    <property type="molecule type" value="Genomic_DNA"/>
</dbReference>
<evidence type="ECO:0000313" key="2">
    <source>
        <dbReference type="EMBL" id="VAW18661.1"/>
    </source>
</evidence>
<name>A0A3B0TJ14_9ZZZZ</name>